<protein>
    <submittedName>
        <fullName evidence="2">NERD domain-containing protein</fullName>
    </submittedName>
</protein>
<evidence type="ECO:0000259" key="1">
    <source>
        <dbReference type="PROSITE" id="PS50965"/>
    </source>
</evidence>
<proteinExistence type="predicted"/>
<evidence type="ECO:0000313" key="3">
    <source>
        <dbReference type="Proteomes" id="UP000790580"/>
    </source>
</evidence>
<feature type="domain" description="NERD" evidence="1">
    <location>
        <begin position="16"/>
        <end position="129"/>
    </location>
</feature>
<dbReference type="EMBL" id="JAHQCR010000076">
    <property type="protein sequence ID" value="MBU9723385.1"/>
    <property type="molecule type" value="Genomic_DNA"/>
</dbReference>
<dbReference type="InterPro" id="IPR011528">
    <property type="entry name" value="NERD"/>
</dbReference>
<name>A0ABS6JYB9_9BACI</name>
<dbReference type="Pfam" id="PF08378">
    <property type="entry name" value="NERD"/>
    <property type="match status" value="1"/>
</dbReference>
<dbReference type="PROSITE" id="PS50965">
    <property type="entry name" value="NERD"/>
    <property type="match status" value="1"/>
</dbReference>
<comment type="caution">
    <text evidence="2">The sequence shown here is derived from an EMBL/GenBank/DDBJ whole genome shotgun (WGS) entry which is preliminary data.</text>
</comment>
<sequence>MKFTKELEQRLYAINSGYEGEVKFDTFYENCPDNWVILNDIWLKIDNFTFQIDSLLITTGTNYLFDVKNFLNEYEYRNGRFYRKDQETRSNPLKQLERCDTSYRYLLKQLGLNFPVVSNLAFVNEKFTLFGATRDLPIILPTQMEQFFQQLKTTEAKTSKRSEQPSQHQMHLANQILSLHVNQSPYKDLPDYSFEILEKGLVCGKCGTFFAPPGKLQRTLLCHKCGCEESVENAILRCIEEYRLLFPNDRITTKRIQEWCRVITCERRIRRSLNKYFQRIGHSTSSYFVERSAQSI</sequence>
<dbReference type="Proteomes" id="UP000790580">
    <property type="component" value="Unassembled WGS sequence"/>
</dbReference>
<organism evidence="2 3">
    <name type="scientific">Evansella alkalicola</name>
    <dbReference type="NCBI Taxonomy" id="745819"/>
    <lineage>
        <taxon>Bacteria</taxon>
        <taxon>Bacillati</taxon>
        <taxon>Bacillota</taxon>
        <taxon>Bacilli</taxon>
        <taxon>Bacillales</taxon>
        <taxon>Bacillaceae</taxon>
        <taxon>Evansella</taxon>
    </lineage>
</organism>
<reference evidence="2 3" key="1">
    <citation type="submission" date="2021-06" db="EMBL/GenBank/DDBJ databases">
        <title>Bacillus sp. RD4P76, an endophyte from a halophyte.</title>
        <authorList>
            <person name="Sun J.-Q."/>
        </authorList>
    </citation>
    <scope>NUCLEOTIDE SEQUENCE [LARGE SCALE GENOMIC DNA]</scope>
    <source>
        <strain evidence="2 3">JCM 17098</strain>
    </source>
</reference>
<evidence type="ECO:0000313" key="2">
    <source>
        <dbReference type="EMBL" id="MBU9723385.1"/>
    </source>
</evidence>
<gene>
    <name evidence="2" type="ORF">KS407_18360</name>
</gene>
<accession>A0ABS6JYB9</accession>
<keyword evidence="3" id="KW-1185">Reference proteome</keyword>
<dbReference type="RefSeq" id="WP_176371515.1">
    <property type="nucleotide sequence ID" value="NZ_JAHQCR010000076.1"/>
</dbReference>